<dbReference type="SMART" id="SM00248">
    <property type="entry name" value="ANK"/>
    <property type="match status" value="5"/>
</dbReference>
<protein>
    <recommendedName>
        <fullName evidence="7">NACHT domain-containing protein</fullName>
    </recommendedName>
</protein>
<feature type="domain" description="GPI inositol-deacylase winged helix" evidence="3">
    <location>
        <begin position="467"/>
        <end position="555"/>
    </location>
</feature>
<evidence type="ECO:0000256" key="2">
    <source>
        <dbReference type="PROSITE-ProRule" id="PRU00023"/>
    </source>
</evidence>
<dbReference type="Pfam" id="PF12796">
    <property type="entry name" value="Ank_2"/>
    <property type="match status" value="2"/>
</dbReference>
<evidence type="ECO:0000259" key="4">
    <source>
        <dbReference type="Pfam" id="PF24883"/>
    </source>
</evidence>
<organism evidence="5 6">
    <name type="scientific">Phialemonium atrogriseum</name>
    <dbReference type="NCBI Taxonomy" id="1093897"/>
    <lineage>
        <taxon>Eukaryota</taxon>
        <taxon>Fungi</taxon>
        <taxon>Dikarya</taxon>
        <taxon>Ascomycota</taxon>
        <taxon>Pezizomycotina</taxon>
        <taxon>Sordariomycetes</taxon>
        <taxon>Sordariomycetidae</taxon>
        <taxon>Cephalothecales</taxon>
        <taxon>Cephalothecaceae</taxon>
        <taxon>Phialemonium</taxon>
    </lineage>
</organism>
<dbReference type="Pfam" id="PF24883">
    <property type="entry name" value="NPHP3_N"/>
    <property type="match status" value="1"/>
</dbReference>
<dbReference type="PANTHER" id="PTHR10039:SF15">
    <property type="entry name" value="NACHT DOMAIN-CONTAINING PROTEIN"/>
    <property type="match status" value="1"/>
</dbReference>
<accession>A0AAJ0FC10</accession>
<dbReference type="SUPFAM" id="SSF48403">
    <property type="entry name" value="Ankyrin repeat"/>
    <property type="match status" value="1"/>
</dbReference>
<evidence type="ECO:0000313" key="5">
    <source>
        <dbReference type="EMBL" id="KAK1763091.1"/>
    </source>
</evidence>
<evidence type="ECO:0000259" key="3">
    <source>
        <dbReference type="Pfam" id="PF22939"/>
    </source>
</evidence>
<gene>
    <name evidence="5" type="ORF">QBC33DRAFT_550345</name>
</gene>
<dbReference type="InterPro" id="IPR036770">
    <property type="entry name" value="Ankyrin_rpt-contain_sf"/>
</dbReference>
<comment type="caution">
    <text evidence="5">The sequence shown here is derived from an EMBL/GenBank/DDBJ whole genome shotgun (WGS) entry which is preliminary data.</text>
</comment>
<feature type="domain" description="Nephrocystin 3-like N-terminal" evidence="4">
    <location>
        <begin position="191"/>
        <end position="352"/>
    </location>
</feature>
<name>A0AAJ0FC10_9PEZI</name>
<keyword evidence="1" id="KW-0677">Repeat</keyword>
<keyword evidence="2" id="KW-0040">ANK repeat</keyword>
<dbReference type="EMBL" id="MU839030">
    <property type="protein sequence ID" value="KAK1763091.1"/>
    <property type="molecule type" value="Genomic_DNA"/>
</dbReference>
<dbReference type="PROSITE" id="PS50088">
    <property type="entry name" value="ANK_REPEAT"/>
    <property type="match status" value="1"/>
</dbReference>
<sequence>MDPISAFGLIASVAQTLSAVGELIKFINQVKKANMEKDRLAVEAADLVIFLTRFRSDIEQQNQKIHQYSGLDQVFGPGGPLDRLSDAVNRLVRKLRQTSRWKVFRSVTWPLEKQEVDEVVGLIESLKSLINLRLTADNFRLAANIDTGVTELKVRAEKEQQDREHRALLQWISPLDFSTRQGDYFSRRHDGTGTWFLEDGALGSWCDGPPRTLWCHGQPGSGKTILTSLAINWFSNKLDQDARVAYVYFNYKEEETQTSEKMIASLLEQLVRVSPILSPKLLAAYRQHQKLRTRPTLAEVSTLLQSELQRYSRSFIFVDALDECSRQNGNMDRFIAELSSLQRHAHLFVTSRFSPSPESRLKPELQMEIRASDADIKHYLNSRVRSEGRLGRLLANDADLQTTVVSQITSNAEGMFLLAQLQIDFLSQKTNRRDIRRALPSLPHQLPDVYSAALHRIRTQSPDDALLAERFLALIVLSKRPLTLLEAQHALAVEVDAYDNSNNNNNNTPDGSSSVFDKEGIPDEEILVSACAGLVAVDRQGGVCRLVHYTAQEYFETAFADRMGGFRVDMAAMCVAYLSLDAVKGVGGGGDGSGSGGGEVEEGRERLAFGEYAAQYWGDHARGEPEKVLRKRIARFCRDRERIAMWYQVEHRRRHGFEVDAAALEKVTGLHVAAGLGLAAVVEALLEVRDVDVNARDIHGETPLHWAAAKGYEDVVRVLLGKRDVVADVESLLGMTALSSAAEGGHMGVVRLLAERDDVALDAHDSVTGVTPLWRAADRGHDGVVQALLSSSNLKPVNVNAPDRHFCETPLSRAVKRGYVPVIQEILKRLDVDLNAVDTGYGDGALVLARKIGNEEVIRTLENHVELGSV</sequence>
<dbReference type="InterPro" id="IPR054471">
    <property type="entry name" value="GPIID_WHD"/>
</dbReference>
<dbReference type="GeneID" id="85312258"/>
<dbReference type="Gene3D" id="3.40.50.300">
    <property type="entry name" value="P-loop containing nucleotide triphosphate hydrolases"/>
    <property type="match status" value="1"/>
</dbReference>
<feature type="repeat" description="ANK" evidence="2">
    <location>
        <begin position="699"/>
        <end position="720"/>
    </location>
</feature>
<dbReference type="Proteomes" id="UP001244011">
    <property type="component" value="Unassembled WGS sequence"/>
</dbReference>
<proteinExistence type="predicted"/>
<evidence type="ECO:0000256" key="1">
    <source>
        <dbReference type="ARBA" id="ARBA00022737"/>
    </source>
</evidence>
<dbReference type="PANTHER" id="PTHR10039">
    <property type="entry name" value="AMELOGENIN"/>
    <property type="match status" value="1"/>
</dbReference>
<dbReference type="InterPro" id="IPR056884">
    <property type="entry name" value="NPHP3-like_N"/>
</dbReference>
<dbReference type="SUPFAM" id="SSF52540">
    <property type="entry name" value="P-loop containing nucleoside triphosphate hydrolases"/>
    <property type="match status" value="1"/>
</dbReference>
<dbReference type="RefSeq" id="XP_060279304.1">
    <property type="nucleotide sequence ID" value="XM_060429071.1"/>
</dbReference>
<dbReference type="PROSITE" id="PS50297">
    <property type="entry name" value="ANK_REP_REGION"/>
    <property type="match status" value="1"/>
</dbReference>
<keyword evidence="6" id="KW-1185">Reference proteome</keyword>
<evidence type="ECO:0008006" key="7">
    <source>
        <dbReference type="Google" id="ProtNLM"/>
    </source>
</evidence>
<dbReference type="Pfam" id="PF22939">
    <property type="entry name" value="WHD_GPIID"/>
    <property type="match status" value="1"/>
</dbReference>
<dbReference type="Gene3D" id="1.25.40.20">
    <property type="entry name" value="Ankyrin repeat-containing domain"/>
    <property type="match status" value="2"/>
</dbReference>
<reference evidence="5" key="1">
    <citation type="submission" date="2023-06" db="EMBL/GenBank/DDBJ databases">
        <title>Genome-scale phylogeny and comparative genomics of the fungal order Sordariales.</title>
        <authorList>
            <consortium name="Lawrence Berkeley National Laboratory"/>
            <person name="Hensen N."/>
            <person name="Bonometti L."/>
            <person name="Westerberg I."/>
            <person name="Brannstrom I.O."/>
            <person name="Guillou S."/>
            <person name="Cros-Aarteil S."/>
            <person name="Calhoun S."/>
            <person name="Haridas S."/>
            <person name="Kuo A."/>
            <person name="Mondo S."/>
            <person name="Pangilinan J."/>
            <person name="Riley R."/>
            <person name="Labutti K."/>
            <person name="Andreopoulos B."/>
            <person name="Lipzen A."/>
            <person name="Chen C."/>
            <person name="Yanf M."/>
            <person name="Daum C."/>
            <person name="Ng V."/>
            <person name="Clum A."/>
            <person name="Steindorff A."/>
            <person name="Ohm R."/>
            <person name="Martin F."/>
            <person name="Silar P."/>
            <person name="Natvig D."/>
            <person name="Lalanne C."/>
            <person name="Gautier V."/>
            <person name="Ament-Velasquez S.L."/>
            <person name="Kruys A."/>
            <person name="Hutchinson M.I."/>
            <person name="Powell A.J."/>
            <person name="Barry K."/>
            <person name="Miller A.N."/>
            <person name="Grigoriev I.V."/>
            <person name="Debuchy R."/>
            <person name="Gladieux P."/>
            <person name="Thoren M.H."/>
            <person name="Johannesson H."/>
        </authorList>
    </citation>
    <scope>NUCLEOTIDE SEQUENCE</scope>
    <source>
        <strain evidence="5">8032-3</strain>
    </source>
</reference>
<evidence type="ECO:0000313" key="6">
    <source>
        <dbReference type="Proteomes" id="UP001244011"/>
    </source>
</evidence>
<dbReference type="AlphaFoldDB" id="A0AAJ0FC10"/>
<dbReference type="InterPro" id="IPR002110">
    <property type="entry name" value="Ankyrin_rpt"/>
</dbReference>
<dbReference type="InterPro" id="IPR027417">
    <property type="entry name" value="P-loop_NTPase"/>
</dbReference>